<dbReference type="RefSeq" id="WP_010077075.1">
    <property type="nucleotide sequence ID" value="NC_014393.1"/>
</dbReference>
<protein>
    <submittedName>
        <fullName evidence="1">Uncharacterized protein</fullName>
    </submittedName>
</protein>
<accession>D9SLX3</accession>
<dbReference type="EMBL" id="CP002160">
    <property type="protein sequence ID" value="ADL51704.1"/>
    <property type="molecule type" value="Genomic_DNA"/>
</dbReference>
<keyword evidence="2" id="KW-1185">Reference proteome</keyword>
<organism evidence="1 2">
    <name type="scientific">Clostridium cellulovorans (strain ATCC 35296 / DSM 3052 / OCM 3 / 743B)</name>
    <dbReference type="NCBI Taxonomy" id="573061"/>
    <lineage>
        <taxon>Bacteria</taxon>
        <taxon>Bacillati</taxon>
        <taxon>Bacillota</taxon>
        <taxon>Clostridia</taxon>
        <taxon>Eubacteriales</taxon>
        <taxon>Clostridiaceae</taxon>
        <taxon>Clostridium</taxon>
    </lineage>
</organism>
<dbReference type="Proteomes" id="UP000002730">
    <property type="component" value="Chromosome"/>
</dbReference>
<gene>
    <name evidence="1" type="ordered locus">Clocel_1960</name>
</gene>
<name>D9SLX3_CLOC7</name>
<sequence length="59" mass="6506">MKNSALELPSNNASIEATIKNIYIINGSKTEEINNCKLIISNYDNSLIELVIIISIPTN</sequence>
<dbReference type="KEGG" id="ccb:Clocel_1960"/>
<evidence type="ECO:0000313" key="1">
    <source>
        <dbReference type="EMBL" id="ADL51704.1"/>
    </source>
</evidence>
<reference evidence="1 2" key="1">
    <citation type="submission" date="2010-08" db="EMBL/GenBank/DDBJ databases">
        <title>Complete sequence of Clostridium cellulovorans 743B.</title>
        <authorList>
            <consortium name="US DOE Joint Genome Institute"/>
            <person name="Lucas S."/>
            <person name="Copeland A."/>
            <person name="Lapidus A."/>
            <person name="Cheng J.-F."/>
            <person name="Bruce D."/>
            <person name="Goodwin L."/>
            <person name="Pitluck S."/>
            <person name="Chertkov O."/>
            <person name="Detter J.C."/>
            <person name="Han C."/>
            <person name="Tapia R."/>
            <person name="Land M."/>
            <person name="Hauser L."/>
            <person name="Chang Y.-J."/>
            <person name="Jeffries C."/>
            <person name="Kyrpides N."/>
            <person name="Ivanova N."/>
            <person name="Mikhailova N."/>
            <person name="Hemme C.L."/>
            <person name="Woyke T."/>
        </authorList>
    </citation>
    <scope>NUCLEOTIDE SEQUENCE [LARGE SCALE GENOMIC DNA]</scope>
    <source>
        <strain evidence="2">ATCC 35296 / DSM 3052 / OCM 3 / 743B</strain>
    </source>
</reference>
<dbReference type="AlphaFoldDB" id="D9SLX3"/>
<dbReference type="HOGENOM" id="CLU_2952128_0_0_9"/>
<proteinExistence type="predicted"/>
<dbReference type="STRING" id="573061.Clocel_1960"/>
<evidence type="ECO:0000313" key="2">
    <source>
        <dbReference type="Proteomes" id="UP000002730"/>
    </source>
</evidence>